<feature type="transmembrane region" description="Helical" evidence="8">
    <location>
        <begin position="103"/>
        <end position="123"/>
    </location>
</feature>
<accession>A0A8H7UD13</accession>
<comment type="subcellular location">
    <subcellularLocation>
        <location evidence="1">Membrane</location>
        <topology evidence="1">Multi-pass membrane protein</topology>
    </subcellularLocation>
</comment>
<feature type="transmembrane region" description="Helical" evidence="8">
    <location>
        <begin position="143"/>
        <end position="163"/>
    </location>
</feature>
<evidence type="ECO:0000256" key="3">
    <source>
        <dbReference type="ARBA" id="ARBA00007282"/>
    </source>
</evidence>
<comment type="caution">
    <text evidence="10">The sequence shown here is derived from an EMBL/GenBank/DDBJ whole genome shotgun (WGS) entry which is preliminary data.</text>
</comment>
<gene>
    <name evidence="10" type="ORF">INT43_006091</name>
</gene>
<keyword evidence="4" id="KW-0808">Transferase</keyword>
<keyword evidence="7 8" id="KW-0472">Membrane</keyword>
<dbReference type="InterPro" id="IPR032805">
    <property type="entry name" value="Wax_synthase_dom"/>
</dbReference>
<dbReference type="PANTHER" id="PTHR31595:SF57">
    <property type="entry name" value="OS04G0481900 PROTEIN"/>
    <property type="match status" value="1"/>
</dbReference>
<protein>
    <recommendedName>
        <fullName evidence="9">Wax synthase domain-containing protein</fullName>
    </recommendedName>
</protein>
<name>A0A8H7UD13_MORIS</name>
<evidence type="ECO:0000256" key="2">
    <source>
        <dbReference type="ARBA" id="ARBA00005179"/>
    </source>
</evidence>
<feature type="transmembrane region" description="Helical" evidence="8">
    <location>
        <begin position="238"/>
        <end position="259"/>
    </location>
</feature>
<dbReference type="PANTHER" id="PTHR31595">
    <property type="entry name" value="LONG-CHAIN-ALCOHOL O-FATTY-ACYLTRANSFERASE 3-RELATED"/>
    <property type="match status" value="1"/>
</dbReference>
<reference evidence="10" key="1">
    <citation type="submission" date="2020-12" db="EMBL/GenBank/DDBJ databases">
        <title>Metabolic potential, ecology and presence of endohyphal bacteria is reflected in genomic diversity of Mucoromycotina.</title>
        <authorList>
            <person name="Muszewska A."/>
            <person name="Okrasinska A."/>
            <person name="Steczkiewicz K."/>
            <person name="Drgas O."/>
            <person name="Orlowska M."/>
            <person name="Perlinska-Lenart U."/>
            <person name="Aleksandrzak-Piekarczyk T."/>
            <person name="Szatraj K."/>
            <person name="Zielenkiewicz U."/>
            <person name="Pilsyk S."/>
            <person name="Malc E."/>
            <person name="Mieczkowski P."/>
            <person name="Kruszewska J.S."/>
            <person name="Biernat P."/>
            <person name="Pawlowska J."/>
        </authorList>
    </citation>
    <scope>NUCLEOTIDE SEQUENCE</scope>
    <source>
        <strain evidence="10">WA0000067209</strain>
    </source>
</reference>
<dbReference type="InterPro" id="IPR044851">
    <property type="entry name" value="Wax_synthase"/>
</dbReference>
<feature type="domain" description="Wax synthase" evidence="9">
    <location>
        <begin position="182"/>
        <end position="266"/>
    </location>
</feature>
<dbReference type="GO" id="GO:0008374">
    <property type="term" value="F:O-acyltransferase activity"/>
    <property type="evidence" value="ECO:0007669"/>
    <property type="project" value="InterPro"/>
</dbReference>
<dbReference type="Proteomes" id="UP000654370">
    <property type="component" value="Unassembled WGS sequence"/>
</dbReference>
<dbReference type="GO" id="GO:0016020">
    <property type="term" value="C:membrane"/>
    <property type="evidence" value="ECO:0007669"/>
    <property type="project" value="UniProtKB-SubCell"/>
</dbReference>
<dbReference type="AlphaFoldDB" id="A0A8H7UD13"/>
<evidence type="ECO:0000256" key="7">
    <source>
        <dbReference type="ARBA" id="ARBA00023136"/>
    </source>
</evidence>
<evidence type="ECO:0000313" key="11">
    <source>
        <dbReference type="Proteomes" id="UP000654370"/>
    </source>
</evidence>
<proteinExistence type="inferred from homology"/>
<evidence type="ECO:0000256" key="1">
    <source>
        <dbReference type="ARBA" id="ARBA00004141"/>
    </source>
</evidence>
<keyword evidence="5 8" id="KW-0812">Transmembrane</keyword>
<sequence>MFLATIPTTRLSATFKQVIATPVIIGAILAPISFHTHVLGMEMISLEFADVFYIRPMLYKQPAYTTWDQFNYDLTSAQYNYKQAKIDSEKNGDYKSNVTVRSCFYLVPKIVAAYLFTDVLGALLTTYSREDVFEAEKYDTKGYLVIFVFGLTAASMAFVYGGAAMQFIAAVFSGGTYVEEHWKYLMDRPYTATSLELLWSKRWHQVFREFWLSIPYHPVRILSTRYFKQYMSDDMVKSLSMALSTVAVFFASGCLHEYINISMLGKTTYAKYAGYEIKFFVSHGIAVVLEKLFSQIVSRHIPDRRPYTWIKSFVGWLWVVSFTFYTFPWFFASFTEIEIWHLLTKGLTKSYVHNFVAKTPWLRKFCGSLL</sequence>
<evidence type="ECO:0000256" key="5">
    <source>
        <dbReference type="ARBA" id="ARBA00022692"/>
    </source>
</evidence>
<organism evidence="10 11">
    <name type="scientific">Mortierella isabellina</name>
    <name type="common">Filamentous fungus</name>
    <name type="synonym">Umbelopsis isabellina</name>
    <dbReference type="NCBI Taxonomy" id="91625"/>
    <lineage>
        <taxon>Eukaryota</taxon>
        <taxon>Fungi</taxon>
        <taxon>Fungi incertae sedis</taxon>
        <taxon>Mucoromycota</taxon>
        <taxon>Mucoromycotina</taxon>
        <taxon>Umbelopsidomycetes</taxon>
        <taxon>Umbelopsidales</taxon>
        <taxon>Umbelopsidaceae</taxon>
        <taxon>Umbelopsis</taxon>
    </lineage>
</organism>
<evidence type="ECO:0000256" key="6">
    <source>
        <dbReference type="ARBA" id="ARBA00022989"/>
    </source>
</evidence>
<dbReference type="GO" id="GO:0006629">
    <property type="term" value="P:lipid metabolic process"/>
    <property type="evidence" value="ECO:0007669"/>
    <property type="project" value="InterPro"/>
</dbReference>
<feature type="transmembrane region" description="Helical" evidence="8">
    <location>
        <begin position="309"/>
        <end position="331"/>
    </location>
</feature>
<comment type="pathway">
    <text evidence="2">Secondary metabolite biosynthesis.</text>
</comment>
<comment type="similarity">
    <text evidence="3">Belongs to the wax synthase family.</text>
</comment>
<evidence type="ECO:0000313" key="10">
    <source>
        <dbReference type="EMBL" id="KAG2175029.1"/>
    </source>
</evidence>
<dbReference type="Pfam" id="PF13813">
    <property type="entry name" value="MBOAT_2"/>
    <property type="match status" value="1"/>
</dbReference>
<dbReference type="OrthoDB" id="1077582at2759"/>
<evidence type="ECO:0000256" key="4">
    <source>
        <dbReference type="ARBA" id="ARBA00022679"/>
    </source>
</evidence>
<evidence type="ECO:0000256" key="8">
    <source>
        <dbReference type="SAM" id="Phobius"/>
    </source>
</evidence>
<keyword evidence="11" id="KW-1185">Reference proteome</keyword>
<keyword evidence="6 8" id="KW-1133">Transmembrane helix</keyword>
<dbReference type="EMBL" id="JAEPQZ010000012">
    <property type="protein sequence ID" value="KAG2175029.1"/>
    <property type="molecule type" value="Genomic_DNA"/>
</dbReference>
<evidence type="ECO:0000259" key="9">
    <source>
        <dbReference type="Pfam" id="PF13813"/>
    </source>
</evidence>